<comment type="caution">
    <text evidence="2">The sequence shown here is derived from an EMBL/GenBank/DDBJ whole genome shotgun (WGS) entry which is preliminary data.</text>
</comment>
<evidence type="ECO:0008006" key="4">
    <source>
        <dbReference type="Google" id="ProtNLM"/>
    </source>
</evidence>
<organism evidence="2 3">
    <name type="scientific">Dioscorea zingiberensis</name>
    <dbReference type="NCBI Taxonomy" id="325984"/>
    <lineage>
        <taxon>Eukaryota</taxon>
        <taxon>Viridiplantae</taxon>
        <taxon>Streptophyta</taxon>
        <taxon>Embryophyta</taxon>
        <taxon>Tracheophyta</taxon>
        <taxon>Spermatophyta</taxon>
        <taxon>Magnoliopsida</taxon>
        <taxon>Liliopsida</taxon>
        <taxon>Dioscoreales</taxon>
        <taxon>Dioscoreaceae</taxon>
        <taxon>Dioscorea</taxon>
    </lineage>
</organism>
<name>A0A9D5CNH8_9LILI</name>
<dbReference type="EMBL" id="JAGGNH010000003">
    <property type="protein sequence ID" value="KAJ0976701.1"/>
    <property type="molecule type" value="Genomic_DNA"/>
</dbReference>
<accession>A0A9D5CNH8</accession>
<sequence>MVLEFSLIPHTQPKTSMALPSLVTTALLLLLFISHTNLSTCSTTGTVLKGSVSCLDCTSHQDLSGVKVAVSCSHTSKVVSTLTNKEGHFEAELPSSSSSSSSSSPKCIATLLGAKVQLCAFRKDMVSKVIRPQTSSNSYILTTPLNFFTTSCTTRVNGAMHGKLADDGSSSSSSSSSPSTPDNIPQPYPWGLPPPSIFYRFLPIIGIP</sequence>
<keyword evidence="3" id="KW-1185">Reference proteome</keyword>
<feature type="region of interest" description="Disordered" evidence="1">
    <location>
        <begin position="159"/>
        <end position="188"/>
    </location>
</feature>
<evidence type="ECO:0000256" key="1">
    <source>
        <dbReference type="SAM" id="MobiDB-lite"/>
    </source>
</evidence>
<dbReference type="AlphaFoldDB" id="A0A9D5CNH8"/>
<dbReference type="Proteomes" id="UP001085076">
    <property type="component" value="Miscellaneous, Linkage group lg03"/>
</dbReference>
<gene>
    <name evidence="2" type="ORF">J5N97_012175</name>
</gene>
<protein>
    <recommendedName>
        <fullName evidence="4">Pollen Ole e 1 allergen and extensin family protein</fullName>
    </recommendedName>
</protein>
<reference evidence="2" key="1">
    <citation type="submission" date="2021-03" db="EMBL/GenBank/DDBJ databases">
        <authorList>
            <person name="Li Z."/>
            <person name="Yang C."/>
        </authorList>
    </citation>
    <scope>NUCLEOTIDE SEQUENCE</scope>
    <source>
        <strain evidence="2">Dzin_1.0</strain>
        <tissue evidence="2">Leaf</tissue>
    </source>
</reference>
<reference evidence="2" key="2">
    <citation type="journal article" date="2022" name="Hortic Res">
        <title>The genome of Dioscorea zingiberensis sheds light on the biosynthesis, origin and evolution of the medicinally important diosgenin saponins.</title>
        <authorList>
            <person name="Li Y."/>
            <person name="Tan C."/>
            <person name="Li Z."/>
            <person name="Guo J."/>
            <person name="Li S."/>
            <person name="Chen X."/>
            <person name="Wang C."/>
            <person name="Dai X."/>
            <person name="Yang H."/>
            <person name="Song W."/>
            <person name="Hou L."/>
            <person name="Xu J."/>
            <person name="Tong Z."/>
            <person name="Xu A."/>
            <person name="Yuan X."/>
            <person name="Wang W."/>
            <person name="Yang Q."/>
            <person name="Chen L."/>
            <person name="Sun Z."/>
            <person name="Wang K."/>
            <person name="Pan B."/>
            <person name="Chen J."/>
            <person name="Bao Y."/>
            <person name="Liu F."/>
            <person name="Qi X."/>
            <person name="Gang D.R."/>
            <person name="Wen J."/>
            <person name="Li J."/>
        </authorList>
    </citation>
    <scope>NUCLEOTIDE SEQUENCE</scope>
    <source>
        <strain evidence="2">Dzin_1.0</strain>
    </source>
</reference>
<dbReference type="OrthoDB" id="1104395at2759"/>
<evidence type="ECO:0000313" key="3">
    <source>
        <dbReference type="Proteomes" id="UP001085076"/>
    </source>
</evidence>
<proteinExistence type="predicted"/>
<feature type="compositionally biased region" description="Low complexity" evidence="1">
    <location>
        <begin position="169"/>
        <end position="179"/>
    </location>
</feature>
<evidence type="ECO:0000313" key="2">
    <source>
        <dbReference type="EMBL" id="KAJ0976701.1"/>
    </source>
</evidence>
<dbReference type="Pfam" id="PF01190">
    <property type="entry name" value="Pollen_Ole_e_1"/>
    <property type="match status" value="1"/>
</dbReference>